<reference evidence="1" key="1">
    <citation type="submission" date="2022-03" db="EMBL/GenBank/DDBJ databases">
        <title>Genomic analyses of argali, domestic sheep and their hybrids provide insights into chromosomal evolution, heterosis and genetic basis of agronomic traits.</title>
        <authorList>
            <person name="Li M."/>
        </authorList>
    </citation>
    <scope>NUCLEOTIDE SEQUENCE</scope>
    <source>
        <strain evidence="1">F1 hybrid</strain>
    </source>
</reference>
<comment type="caution">
    <text evidence="1">The sequence shown here is derived from an EMBL/GenBank/DDBJ whole genome shotgun (WGS) entry which is preliminary data.</text>
</comment>
<proteinExistence type="predicted"/>
<evidence type="ECO:0000313" key="2">
    <source>
        <dbReference type="Proteomes" id="UP001057279"/>
    </source>
</evidence>
<organism evidence="1 2">
    <name type="scientific">Ovis ammon polii x Ovis aries</name>
    <dbReference type="NCBI Taxonomy" id="2918886"/>
    <lineage>
        <taxon>Eukaryota</taxon>
        <taxon>Metazoa</taxon>
        <taxon>Chordata</taxon>
        <taxon>Craniata</taxon>
        <taxon>Vertebrata</taxon>
        <taxon>Euteleostomi</taxon>
        <taxon>Mammalia</taxon>
        <taxon>Eutheria</taxon>
        <taxon>Laurasiatheria</taxon>
        <taxon>Artiodactyla</taxon>
        <taxon>Ruminantia</taxon>
        <taxon>Pecora</taxon>
        <taxon>Bovidae</taxon>
        <taxon>Caprinae</taxon>
        <taxon>Ovis</taxon>
    </lineage>
</organism>
<protein>
    <submittedName>
        <fullName evidence="1">Uncharacterized protein</fullName>
    </submittedName>
</protein>
<gene>
    <name evidence="1" type="ORF">MJG53_020710</name>
</gene>
<name>A0ACB9V0X4_9CETA</name>
<dbReference type="Proteomes" id="UP001057279">
    <property type="component" value="Linkage Group LG07"/>
</dbReference>
<accession>A0ACB9V0X4</accession>
<dbReference type="EMBL" id="CM043032">
    <property type="protein sequence ID" value="KAI4583546.1"/>
    <property type="molecule type" value="Genomic_DNA"/>
</dbReference>
<keyword evidence="2" id="KW-1185">Reference proteome</keyword>
<evidence type="ECO:0000313" key="1">
    <source>
        <dbReference type="EMBL" id="KAI4583546.1"/>
    </source>
</evidence>
<sequence>MPLPLIVRHHISSFIERYQTGFTLRFYFLLSLNPSRWMEVCLVEELPPTTELEEGLRNGVYLAKLAKFFAPKMVSEKKIYDVEQTRYKKSGLHFRHTDNTVQWLRAMESIGLPKIFYPETTDVYDRKNIPRMIYCIHALSQYSCPCCLLLIQFFFSFYFAVHAAVIAINEAIEKGIAEQTIVTLRNPNAVLTLVDDDLAQEYQKELWDAKKRKEENARLKNNCISEEERDAYEELLTQAEIQGNINKVNRLAAVDHINTVIREGDPESTLLALQRPEAQLPIVYPFAAAMYQNELFNLQKQNAMNYLAHEELLIAVEMLSAVALLNQALESNDLVSVQNQLRSPTIGFNNLDETYVERYANALLSIKLEALSQGQDSLSWNEIQNCIDMVNVEIQEENDRVVAVGYINEAIDEGDPLRTLDSLLLPTAKIKNVDPDFARHYQDVLYQAKTQKYMVSLSRCVFIYLFIVKTFLFHYPGVTLVVDVNQFLEKEKQSDILSVLKPAVGNTNDVIPECADRYHDALAKAKEQKSRSVSTEGSWLKLTLQEKYDYYYNIDSKESSWVTPEPCLLKESWLMGKEIEDIVEDITADYIREKIWSASEDMLQRFQATTSGPLIRKEYEARKAFLYEQEKHVVKIQVCESSPTCNRLLSYPMKMFYLIIGPSTISILINKSDRRSPSFYPTDDPFKHAQLKHSFPFLAVGSENPPLRVIRKFVYLLDQSDLDFQEELEVARLREEVVTKIRGNQQLEKDLNLMDIKIGLLVKNRITLEDVISHRTKLNKKKGGEMEILNNMDNQGIKSLSKERRKTLETYQQLFYLLQTNPSYLAKLIFQMPQNKSTKFMDTVIFTLYNYASNQREEYLLLKLFKTALEEEIASKVDQVQDIVTGNPTVIKMVVSFNRGARGQNTLRQLLAPVVKEIIDDKSLIINTSPVEVYKTWVNQLETQTGEASNLPYDVTTEQALTYPEVRARLEASIEHLRRVTDQIVGNLLYYRYMNPAIVAPDGFDIIDMTAGGQINSDQRRNLGSVAKVLQHAASNKLFEGENEHLSSMNSYLSETYQEFRKYFKEACNVPEPEEKFNMDKYTDVVTVSKPVIYISIEEIINTHSLLLEHQDVIAPEKNDLLNELLELLEEVPNVESFLGEGAVDPNDPDKVNTLNQLSKTEISLYLTSKYDIGDGEAIDGQSLMIKTKKLIIDVIRNQPGSTLTEILETPASTKEETDHASDMMNRAVLDSRTPEDMKQGLSMVEDAQLPLEQKKRKIQRNLRTLEQTGHVSSKNKYQDILNKIAKDIRNQRIHRKLRKAELEKLQQTLNALNKKAAFFEEQINYYDTYIKTCLDNLKRKNTRRSIKLDGKGEPRGMKRAKPVRYTAAKLQEKGVLLDIDDLQANQFKNVTFDISSTEDVGIFDVRSKFLGVEMEKVQLNIQDLLQMQYEGVAVMKMFDKVKVNVNLLIYLLNKKFYGK</sequence>